<dbReference type="InterPro" id="IPR011936">
    <property type="entry name" value="Myxo_disulph_rpt"/>
</dbReference>
<dbReference type="OrthoDB" id="291007at2759"/>
<feature type="chain" id="PRO_5008098743" description="DUF4215 domain-containing protein" evidence="4">
    <location>
        <begin position="19"/>
        <end position="659"/>
    </location>
</feature>
<dbReference type="RefSeq" id="XP_018696509.1">
    <property type="nucleotide sequence ID" value="XM_018833885.1"/>
</dbReference>
<proteinExistence type="predicted"/>
<comment type="caution">
    <text evidence="5">The sequence shown here is derived from an EMBL/GenBank/DDBJ whole genome shotgun (WGS) entry which is preliminary data.</text>
</comment>
<dbReference type="PROSITE" id="PS51257">
    <property type="entry name" value="PROKAR_LIPOPROTEIN"/>
    <property type="match status" value="1"/>
</dbReference>
<dbReference type="NCBIfam" id="TIGR02232">
    <property type="entry name" value="myxo_disulf_rpt"/>
    <property type="match status" value="1"/>
</dbReference>
<evidence type="ECO:0000256" key="3">
    <source>
        <dbReference type="ARBA" id="ARBA00023157"/>
    </source>
</evidence>
<keyword evidence="3" id="KW-1015">Disulfide bond</keyword>
<keyword evidence="1 4" id="KW-0732">Signal</keyword>
<evidence type="ECO:0008006" key="7">
    <source>
        <dbReference type="Google" id="ProtNLM"/>
    </source>
</evidence>
<reference evidence="5 6" key="1">
    <citation type="submission" date="2016-04" db="EMBL/GenBank/DDBJ databases">
        <title>Draft genome of Fonsecaea erecta CBS 125763.</title>
        <authorList>
            <person name="Weiss V.A."/>
            <person name="Vicente V.A."/>
            <person name="Raittz R.T."/>
            <person name="Moreno L.F."/>
            <person name="De Souza E.M."/>
            <person name="Pedrosa F.O."/>
            <person name="Steffens M.B."/>
            <person name="Faoro H."/>
            <person name="Tadra-Sfeir M.Z."/>
            <person name="Najafzadeh M.J."/>
            <person name="Felipe M.S."/>
            <person name="Teixeira M."/>
            <person name="Sun J."/>
            <person name="Xi L."/>
            <person name="Gomes R."/>
            <person name="De Azevedo C.M."/>
            <person name="Salgado C.G."/>
            <person name="Da Silva M.B."/>
            <person name="Nascimento M.F."/>
            <person name="Queiroz-Telles F."/>
            <person name="Attili D.S."/>
            <person name="Gorbushina A."/>
        </authorList>
    </citation>
    <scope>NUCLEOTIDE SEQUENCE [LARGE SCALE GENOMIC DNA]</scope>
    <source>
        <strain evidence="5 6">CBS 125763</strain>
    </source>
</reference>
<dbReference type="GeneID" id="30006539"/>
<name>A0A178ZTR1_9EURO</name>
<dbReference type="EMBL" id="LVYI01000002">
    <property type="protein sequence ID" value="OAP63142.1"/>
    <property type="molecule type" value="Genomic_DNA"/>
</dbReference>
<gene>
    <name evidence="5" type="ORF">AYL99_02369</name>
</gene>
<feature type="signal peptide" evidence="4">
    <location>
        <begin position="1"/>
        <end position="18"/>
    </location>
</feature>
<accession>A0A178ZTR1</accession>
<organism evidence="5 6">
    <name type="scientific">Fonsecaea erecta</name>
    <dbReference type="NCBI Taxonomy" id="1367422"/>
    <lineage>
        <taxon>Eukaryota</taxon>
        <taxon>Fungi</taxon>
        <taxon>Dikarya</taxon>
        <taxon>Ascomycota</taxon>
        <taxon>Pezizomycotina</taxon>
        <taxon>Eurotiomycetes</taxon>
        <taxon>Chaetothyriomycetidae</taxon>
        <taxon>Chaetothyriales</taxon>
        <taxon>Herpotrichiellaceae</taxon>
        <taxon>Fonsecaea</taxon>
    </lineage>
</organism>
<evidence type="ECO:0000313" key="6">
    <source>
        <dbReference type="Proteomes" id="UP000078343"/>
    </source>
</evidence>
<evidence type="ECO:0000256" key="1">
    <source>
        <dbReference type="ARBA" id="ARBA00022729"/>
    </source>
</evidence>
<keyword evidence="2" id="KW-0677">Repeat</keyword>
<evidence type="ECO:0000313" key="5">
    <source>
        <dbReference type="EMBL" id="OAP63142.1"/>
    </source>
</evidence>
<sequence>MRFSTLAAGFAAIACVAAEDLLFLDQLVGNEEEHAVALGFTTKVVTETDWRAMKTTDFATFKAIIIGDPFGSSDVSLIQVLADTNTTWGPAVTGNVIIHGADQSNHDSYGVAGAAVLIENSIKFAAAGVSSSGTSQTGFYLSLSQYYNTAEVDTPVPALSYFGDFKVFGQDNNGAGGYNDIHIVASSPAIDTLTDADLSNWSFSTHEAFSTYPSVGQNGFQALAIADGVITTGTQTYGDGHSGLPYILSRGATPAGCGDGVFEPSLGEECDDGNAVDGDGCSKSCKCESGIANGDGTCGSVTTTSSSTTSTTTLTSSTLSSSTTTTFTTSVLTTTSKTYTNTTTWSTSSRPQTSIVSSSPTTTASPVIATTSKRVWSAPPYITPSVPQSRCIGIEVIVSVTEIEQCSTIDATSTITYTTTSVLSTYQKPIYNTPISSMPCYVCAFKSQGITVTDFITATTTHCPSKPTANPAVIYPCSTCQGTSLTASCPWKVTPTGPLQPYTTYGPAEHEHGEGHPHNAGHSATVAATATFYGGAPGSLPPFVPGGLPAAYTLGGAPPAAYTPSVSPAAYTPGGSPPPYTPGGNPPAYTPGNTPVAAASTSYAVNAAFATPASSSSSGWGPYTTSPVAVYTGGAVSHRSTCAVGLLLGIAGIVAVVAI</sequence>
<evidence type="ECO:0000256" key="2">
    <source>
        <dbReference type="ARBA" id="ARBA00022737"/>
    </source>
</evidence>
<evidence type="ECO:0000256" key="4">
    <source>
        <dbReference type="SAM" id="SignalP"/>
    </source>
</evidence>
<dbReference type="Proteomes" id="UP000078343">
    <property type="component" value="Unassembled WGS sequence"/>
</dbReference>
<protein>
    <recommendedName>
        <fullName evidence="7">DUF4215 domain-containing protein</fullName>
    </recommendedName>
</protein>
<keyword evidence="6" id="KW-1185">Reference proteome</keyword>
<dbReference type="AlphaFoldDB" id="A0A178ZTR1"/>
<dbReference type="STRING" id="1367422.A0A178ZTR1"/>